<feature type="non-terminal residue" evidence="5">
    <location>
        <position position="1"/>
    </location>
</feature>
<name>A0A1Q3CIW3_CEPFO</name>
<dbReference type="GO" id="GO:0003985">
    <property type="term" value="F:acetyl-CoA C-acetyltransferase activity"/>
    <property type="evidence" value="ECO:0007669"/>
    <property type="project" value="TreeGrafter"/>
</dbReference>
<dbReference type="PANTHER" id="PTHR18919:SF161">
    <property type="entry name" value="ACETYL-COA ACETYLTRANSFERASE 2"/>
    <property type="match status" value="1"/>
</dbReference>
<evidence type="ECO:0000313" key="5">
    <source>
        <dbReference type="EMBL" id="GAV80157.1"/>
    </source>
</evidence>
<evidence type="ECO:0000259" key="4">
    <source>
        <dbReference type="Pfam" id="PF02803"/>
    </source>
</evidence>
<dbReference type="STRING" id="3775.A0A1Q3CIW3"/>
<feature type="non-terminal residue" evidence="5">
    <location>
        <position position="83"/>
    </location>
</feature>
<keyword evidence="3" id="KW-0012">Acyltransferase</keyword>
<dbReference type="InParanoid" id="A0A1Q3CIW3"/>
<dbReference type="GO" id="GO:0005739">
    <property type="term" value="C:mitochondrion"/>
    <property type="evidence" value="ECO:0007669"/>
    <property type="project" value="TreeGrafter"/>
</dbReference>
<dbReference type="AlphaFoldDB" id="A0A1Q3CIW3"/>
<gene>
    <name evidence="5" type="ORF">CFOL_v3_23618</name>
</gene>
<accession>A0A1Q3CIW3</accession>
<reference evidence="5" key="1">
    <citation type="journal article" date="2017" name="Nat. Ecol. Evol.">
        <title>Genome of the pitcher plant Cephalotus reveals genetic changes associated with carnivory.</title>
        <authorList>
            <person name="Fukushima K."/>
            <person name="Fang X."/>
            <person name="Alvarez-Ponce D."/>
            <person name="Cai H."/>
            <person name="Carretero-Paulet L."/>
            <person name="Chen C."/>
            <person name="Chang T."/>
            <person name="Farr K.M."/>
            <person name="Fujita T."/>
            <person name="Hiwatashi Y."/>
            <person name="Hoshi Y."/>
            <person name="Imai T."/>
            <person name="Kasahara M."/>
            <person name="Librado P."/>
            <person name="Mao L."/>
            <person name="Mori H."/>
            <person name="Nishiyama T."/>
            <person name="Nozawa M."/>
            <person name="Palfalvi G."/>
            <person name="Pollard S.T."/>
            <person name="Rozas J."/>
            <person name="Sanchez-Gracia A."/>
            <person name="Sankoff D."/>
            <person name="Shibata T.F."/>
            <person name="Shigenobu S."/>
            <person name="Sumikawa N."/>
            <person name="Uzawa T."/>
            <person name="Xie M."/>
            <person name="Zheng C."/>
            <person name="Pollock D.D."/>
            <person name="Albert V.A."/>
            <person name="Li S."/>
            <person name="Hasebe M."/>
        </authorList>
    </citation>
    <scope>NUCLEOTIDE SEQUENCE</scope>
    <source>
        <strain evidence="5">St1</strain>
    </source>
</reference>
<evidence type="ECO:0000256" key="1">
    <source>
        <dbReference type="ARBA" id="ARBA00010982"/>
    </source>
</evidence>
<feature type="domain" description="Thiolase C-terminal" evidence="4">
    <location>
        <begin position="19"/>
        <end position="81"/>
    </location>
</feature>
<protein>
    <submittedName>
        <fullName evidence="5">Thiolase_C domain-containing protein</fullName>
    </submittedName>
</protein>
<keyword evidence="6" id="KW-1185">Reference proteome</keyword>
<dbReference type="Pfam" id="PF02803">
    <property type="entry name" value="Thiolase_C"/>
    <property type="match status" value="1"/>
</dbReference>
<evidence type="ECO:0000256" key="3">
    <source>
        <dbReference type="ARBA" id="ARBA00023315"/>
    </source>
</evidence>
<dbReference type="EMBL" id="BDDD01002125">
    <property type="protein sequence ID" value="GAV80157.1"/>
    <property type="molecule type" value="Genomic_DNA"/>
</dbReference>
<dbReference type="SUPFAM" id="SSF53901">
    <property type="entry name" value="Thiolase-like"/>
    <property type="match status" value="1"/>
</dbReference>
<dbReference type="InterPro" id="IPR016039">
    <property type="entry name" value="Thiolase-like"/>
</dbReference>
<dbReference type="Proteomes" id="UP000187406">
    <property type="component" value="Unassembled WGS sequence"/>
</dbReference>
<dbReference type="Gene3D" id="3.40.47.10">
    <property type="match status" value="1"/>
</dbReference>
<dbReference type="GO" id="GO:0006635">
    <property type="term" value="P:fatty acid beta-oxidation"/>
    <property type="evidence" value="ECO:0007669"/>
    <property type="project" value="TreeGrafter"/>
</dbReference>
<comment type="caution">
    <text evidence="5">The sequence shown here is derived from an EMBL/GenBank/DDBJ whole genome shotgun (WGS) entry which is preliminary data.</text>
</comment>
<sequence>DGAVTLVLVSGEKALDLGLKVIAKISGYADAAAPESFPTALAIAIPKAISNASLKASKIDFYEINEAFYVVALANQKLLGLSP</sequence>
<comment type="similarity">
    <text evidence="1">Belongs to the thiolase-like superfamily. Thiolase family.</text>
</comment>
<evidence type="ECO:0000256" key="2">
    <source>
        <dbReference type="ARBA" id="ARBA00022679"/>
    </source>
</evidence>
<proteinExistence type="inferred from homology"/>
<dbReference type="PANTHER" id="PTHR18919">
    <property type="entry name" value="ACETYL-COA C-ACYLTRANSFERASE"/>
    <property type="match status" value="1"/>
</dbReference>
<dbReference type="OrthoDB" id="5404651at2759"/>
<keyword evidence="2" id="KW-0808">Transferase</keyword>
<dbReference type="InterPro" id="IPR020617">
    <property type="entry name" value="Thiolase_C"/>
</dbReference>
<evidence type="ECO:0000313" key="6">
    <source>
        <dbReference type="Proteomes" id="UP000187406"/>
    </source>
</evidence>
<organism evidence="5 6">
    <name type="scientific">Cephalotus follicularis</name>
    <name type="common">Albany pitcher plant</name>
    <dbReference type="NCBI Taxonomy" id="3775"/>
    <lineage>
        <taxon>Eukaryota</taxon>
        <taxon>Viridiplantae</taxon>
        <taxon>Streptophyta</taxon>
        <taxon>Embryophyta</taxon>
        <taxon>Tracheophyta</taxon>
        <taxon>Spermatophyta</taxon>
        <taxon>Magnoliopsida</taxon>
        <taxon>eudicotyledons</taxon>
        <taxon>Gunneridae</taxon>
        <taxon>Pentapetalae</taxon>
        <taxon>rosids</taxon>
        <taxon>fabids</taxon>
        <taxon>Oxalidales</taxon>
        <taxon>Cephalotaceae</taxon>
        <taxon>Cephalotus</taxon>
    </lineage>
</organism>